<dbReference type="Proteomes" id="UP001610335">
    <property type="component" value="Unassembled WGS sequence"/>
</dbReference>
<evidence type="ECO:0000313" key="1">
    <source>
        <dbReference type="EMBL" id="KAL2829163.1"/>
    </source>
</evidence>
<evidence type="ECO:0000313" key="2">
    <source>
        <dbReference type="Proteomes" id="UP001610335"/>
    </source>
</evidence>
<reference evidence="1 2" key="1">
    <citation type="submission" date="2024-07" db="EMBL/GenBank/DDBJ databases">
        <title>Section-level genome sequencing and comparative genomics of Aspergillus sections Usti and Cavernicolus.</title>
        <authorList>
            <consortium name="Lawrence Berkeley National Laboratory"/>
            <person name="Nybo J.L."/>
            <person name="Vesth T.C."/>
            <person name="Theobald S."/>
            <person name="Frisvad J.C."/>
            <person name="Larsen T.O."/>
            <person name="Kjaerboelling I."/>
            <person name="Rothschild-Mancinelli K."/>
            <person name="Lyhne E.K."/>
            <person name="Kogle M.E."/>
            <person name="Barry K."/>
            <person name="Clum A."/>
            <person name="Na H."/>
            <person name="Ledsgaard L."/>
            <person name="Lin J."/>
            <person name="Lipzen A."/>
            <person name="Kuo A."/>
            <person name="Riley R."/>
            <person name="Mondo S."/>
            <person name="LaButti K."/>
            <person name="Haridas S."/>
            <person name="Pangalinan J."/>
            <person name="Salamov A.A."/>
            <person name="Simmons B.A."/>
            <person name="Magnuson J.K."/>
            <person name="Chen J."/>
            <person name="Drula E."/>
            <person name="Henrissat B."/>
            <person name="Wiebenga A."/>
            <person name="Lubbers R.J."/>
            <person name="Gomes A.C."/>
            <person name="Makela M.R."/>
            <person name="Stajich J."/>
            <person name="Grigoriev I.V."/>
            <person name="Mortensen U.H."/>
            <person name="De vries R.P."/>
            <person name="Baker S.E."/>
            <person name="Andersen M.R."/>
        </authorList>
    </citation>
    <scope>NUCLEOTIDE SEQUENCE [LARGE SCALE GENOMIC DNA]</scope>
    <source>
        <strain evidence="1 2">CBS 600.67</strain>
    </source>
</reference>
<name>A0ABR4IN22_9EURO</name>
<dbReference type="EMBL" id="JBFXLS010000017">
    <property type="protein sequence ID" value="KAL2829163.1"/>
    <property type="molecule type" value="Genomic_DNA"/>
</dbReference>
<accession>A0ABR4IN22</accession>
<comment type="caution">
    <text evidence="1">The sequence shown here is derived from an EMBL/GenBank/DDBJ whole genome shotgun (WGS) entry which is preliminary data.</text>
</comment>
<gene>
    <name evidence="1" type="ORF">BDW59DRAFT_37319</name>
</gene>
<sequence length="101" mass="11240">MMSWSSNGSGPTKRLVRLPLRIFFLRLPPFPLHKGPDSLSIHKEIVRAFDSVLVSSPLLLLLFLSWCPFPASSGHNPFPESRKKVAGCYLSPATPRLILSL</sequence>
<proteinExistence type="predicted"/>
<organism evidence="1 2">
    <name type="scientific">Aspergillus cavernicola</name>
    <dbReference type="NCBI Taxonomy" id="176166"/>
    <lineage>
        <taxon>Eukaryota</taxon>
        <taxon>Fungi</taxon>
        <taxon>Dikarya</taxon>
        <taxon>Ascomycota</taxon>
        <taxon>Pezizomycotina</taxon>
        <taxon>Eurotiomycetes</taxon>
        <taxon>Eurotiomycetidae</taxon>
        <taxon>Eurotiales</taxon>
        <taxon>Aspergillaceae</taxon>
        <taxon>Aspergillus</taxon>
        <taxon>Aspergillus subgen. Nidulantes</taxon>
    </lineage>
</organism>
<keyword evidence="2" id="KW-1185">Reference proteome</keyword>
<protein>
    <submittedName>
        <fullName evidence="1">Uncharacterized protein</fullName>
    </submittedName>
</protein>